<reference evidence="2 3" key="2">
    <citation type="submission" date="2007-04" db="EMBL/GenBank/DDBJ databases">
        <title>Draft genome sequence of Ruminococcus obeum (ATCC 29174).</title>
        <authorList>
            <person name="Sudarsanam P."/>
            <person name="Ley R."/>
            <person name="Guruge J."/>
            <person name="Turnbaugh P.J."/>
            <person name="Mahowald M."/>
            <person name="Liep D."/>
            <person name="Gordon J."/>
        </authorList>
    </citation>
    <scope>NUCLEOTIDE SEQUENCE [LARGE SCALE GENOMIC DNA]</scope>
    <source>
        <strain evidence="2 3">ATCC 29174</strain>
    </source>
</reference>
<keyword evidence="1" id="KW-0812">Transmembrane</keyword>
<keyword evidence="1" id="KW-0472">Membrane</keyword>
<dbReference type="HOGENOM" id="CLU_3340788_0_0_9"/>
<dbReference type="EMBL" id="AAVO02000017">
    <property type="protein sequence ID" value="EDM86223.1"/>
    <property type="molecule type" value="Genomic_DNA"/>
</dbReference>
<name>A5ZVY8_9FIRM</name>
<accession>A5ZVY8</accession>
<protein>
    <submittedName>
        <fullName evidence="2">Uncharacterized protein</fullName>
    </submittedName>
</protein>
<evidence type="ECO:0000313" key="2">
    <source>
        <dbReference type="EMBL" id="EDM86223.1"/>
    </source>
</evidence>
<evidence type="ECO:0000313" key="3">
    <source>
        <dbReference type="Proteomes" id="UP000006002"/>
    </source>
</evidence>
<organism evidence="2 3">
    <name type="scientific">Blautia obeum ATCC 29174</name>
    <dbReference type="NCBI Taxonomy" id="411459"/>
    <lineage>
        <taxon>Bacteria</taxon>
        <taxon>Bacillati</taxon>
        <taxon>Bacillota</taxon>
        <taxon>Clostridia</taxon>
        <taxon>Lachnospirales</taxon>
        <taxon>Lachnospiraceae</taxon>
        <taxon>Blautia</taxon>
    </lineage>
</organism>
<reference evidence="2 3" key="1">
    <citation type="submission" date="2007-03" db="EMBL/GenBank/DDBJ databases">
        <authorList>
            <person name="Fulton L."/>
            <person name="Clifton S."/>
            <person name="Fulton B."/>
            <person name="Xu J."/>
            <person name="Minx P."/>
            <person name="Pepin K.H."/>
            <person name="Johnson M."/>
            <person name="Thiruvilangam P."/>
            <person name="Bhonagiri V."/>
            <person name="Nash W.E."/>
            <person name="Mardis E.R."/>
            <person name="Wilson R.K."/>
        </authorList>
    </citation>
    <scope>NUCLEOTIDE SEQUENCE [LARGE SCALE GENOMIC DNA]</scope>
    <source>
        <strain evidence="2 3">ATCC 29174</strain>
    </source>
</reference>
<evidence type="ECO:0000256" key="1">
    <source>
        <dbReference type="SAM" id="Phobius"/>
    </source>
</evidence>
<comment type="caution">
    <text evidence="2">The sequence shown here is derived from an EMBL/GenBank/DDBJ whole genome shotgun (WGS) entry which is preliminary data.</text>
</comment>
<dbReference type="Proteomes" id="UP000006002">
    <property type="component" value="Unassembled WGS sequence"/>
</dbReference>
<proteinExistence type="predicted"/>
<feature type="transmembrane region" description="Helical" evidence="1">
    <location>
        <begin position="20"/>
        <end position="36"/>
    </location>
</feature>
<sequence>MQAFADKLELLQFLCYDRSKFGFYKIMLIFYIIVCFI</sequence>
<keyword evidence="1" id="KW-1133">Transmembrane helix</keyword>
<dbReference type="AlphaFoldDB" id="A5ZVY8"/>
<gene>
    <name evidence="2" type="ORF">RUMOBE_03181</name>
</gene>